<feature type="domain" description="Nudix hydrolase" evidence="4">
    <location>
        <begin position="127"/>
        <end position="255"/>
    </location>
</feature>
<keyword evidence="2" id="KW-0378">Hydrolase</keyword>
<gene>
    <name evidence="5" type="ORF">FB476_0255</name>
</gene>
<protein>
    <submittedName>
        <fullName evidence="5">ADP-ribose pyrophosphatase YjhB (NUDIX family)</fullName>
    </submittedName>
</protein>
<sequence length="273" mass="29176">MVPGGRPSGPGGPHLRVRPEQPGVVSLAGLEHLGAGDDDAALAAVTAAVEEAFAAGHHRVEAEVHPDDPVRRVLQRAGMRPEGRARGRGVGDDGTPHDLLRLARLHDDPPPGTPAAFLGMLDATLPTKRLIVQGLVGDGAGRVLLCELTYKRDWDLVGGVAEPAETPVASLEREVQEELGVDLPVGDLLAVDWLPPYKQWTDALLLVFDLGRHPDLLDRVVLQPSELRAVHWCTPEEAEDHVAPYVHRMLVSVLGAAREGAGTVFLEDGLPRA</sequence>
<dbReference type="GO" id="GO:0016787">
    <property type="term" value="F:hydrolase activity"/>
    <property type="evidence" value="ECO:0007669"/>
    <property type="project" value="UniProtKB-KW"/>
</dbReference>
<dbReference type="Pfam" id="PF00293">
    <property type="entry name" value="NUDIX"/>
    <property type="match status" value="1"/>
</dbReference>
<dbReference type="PANTHER" id="PTHR43046">
    <property type="entry name" value="GDP-MANNOSE MANNOSYL HYDROLASE"/>
    <property type="match status" value="1"/>
</dbReference>
<dbReference type="InterPro" id="IPR016181">
    <property type="entry name" value="Acyl_CoA_acyltransferase"/>
</dbReference>
<dbReference type="SUPFAM" id="SSF55729">
    <property type="entry name" value="Acyl-CoA N-acyltransferases (Nat)"/>
    <property type="match status" value="1"/>
</dbReference>
<evidence type="ECO:0000313" key="5">
    <source>
        <dbReference type="EMBL" id="TQM95414.1"/>
    </source>
</evidence>
<dbReference type="InterPro" id="IPR000086">
    <property type="entry name" value="NUDIX_hydrolase_dom"/>
</dbReference>
<keyword evidence="6" id="KW-1185">Reference proteome</keyword>
<reference evidence="5 6" key="1">
    <citation type="submission" date="2019-06" db="EMBL/GenBank/DDBJ databases">
        <title>Sequencing the genomes of 1000 actinobacteria strains.</title>
        <authorList>
            <person name="Klenk H.-P."/>
        </authorList>
    </citation>
    <scope>NUCLEOTIDE SEQUENCE [LARGE SCALE GENOMIC DNA]</scope>
    <source>
        <strain evidence="5 6">DSM 12362</strain>
    </source>
</reference>
<dbReference type="InterPro" id="IPR015797">
    <property type="entry name" value="NUDIX_hydrolase-like_dom_sf"/>
</dbReference>
<dbReference type="Gene3D" id="3.40.630.30">
    <property type="match status" value="1"/>
</dbReference>
<dbReference type="SUPFAM" id="SSF55811">
    <property type="entry name" value="Nudix"/>
    <property type="match status" value="1"/>
</dbReference>
<accession>A0A543KK59</accession>
<keyword evidence="3" id="KW-0460">Magnesium</keyword>
<evidence type="ECO:0000256" key="1">
    <source>
        <dbReference type="ARBA" id="ARBA00001946"/>
    </source>
</evidence>
<name>A0A543KK59_9MICO</name>
<dbReference type="CDD" id="cd18876">
    <property type="entry name" value="NUDIX_Hydrolase"/>
    <property type="match status" value="1"/>
</dbReference>
<dbReference type="PROSITE" id="PS51462">
    <property type="entry name" value="NUDIX"/>
    <property type="match status" value="1"/>
</dbReference>
<dbReference type="EMBL" id="VFPU01000001">
    <property type="protein sequence ID" value="TQM95414.1"/>
    <property type="molecule type" value="Genomic_DNA"/>
</dbReference>
<comment type="cofactor">
    <cofactor evidence="1">
        <name>Mg(2+)</name>
        <dbReference type="ChEBI" id="CHEBI:18420"/>
    </cofactor>
</comment>
<dbReference type="Gene3D" id="3.90.79.10">
    <property type="entry name" value="Nucleoside Triphosphate Pyrophosphohydrolase"/>
    <property type="match status" value="1"/>
</dbReference>
<comment type="caution">
    <text evidence="5">The sequence shown here is derived from an EMBL/GenBank/DDBJ whole genome shotgun (WGS) entry which is preliminary data.</text>
</comment>
<evidence type="ECO:0000256" key="2">
    <source>
        <dbReference type="ARBA" id="ARBA00022801"/>
    </source>
</evidence>
<evidence type="ECO:0000259" key="4">
    <source>
        <dbReference type="PROSITE" id="PS51462"/>
    </source>
</evidence>
<dbReference type="Proteomes" id="UP000315133">
    <property type="component" value="Unassembled WGS sequence"/>
</dbReference>
<dbReference type="PANTHER" id="PTHR43046:SF12">
    <property type="entry name" value="GDP-MANNOSE MANNOSYL HYDROLASE"/>
    <property type="match status" value="1"/>
</dbReference>
<organism evidence="5 6">
    <name type="scientific">Ornithinimicrobium humiphilum</name>
    <dbReference type="NCBI Taxonomy" id="125288"/>
    <lineage>
        <taxon>Bacteria</taxon>
        <taxon>Bacillati</taxon>
        <taxon>Actinomycetota</taxon>
        <taxon>Actinomycetes</taxon>
        <taxon>Micrococcales</taxon>
        <taxon>Ornithinimicrobiaceae</taxon>
        <taxon>Ornithinimicrobium</taxon>
    </lineage>
</organism>
<evidence type="ECO:0000256" key="3">
    <source>
        <dbReference type="ARBA" id="ARBA00022842"/>
    </source>
</evidence>
<evidence type="ECO:0000313" key="6">
    <source>
        <dbReference type="Proteomes" id="UP000315133"/>
    </source>
</evidence>
<dbReference type="AlphaFoldDB" id="A0A543KK59"/>
<proteinExistence type="predicted"/>